<gene>
    <name evidence="1" type="primary">vgb_0</name>
    <name evidence="1" type="ORF">g.29602</name>
</gene>
<evidence type="ECO:0000313" key="1">
    <source>
        <dbReference type="EMBL" id="JAT67668.1"/>
    </source>
</evidence>
<sequence length="167" mass="17968">KKKKRKKTNSYLLCKEIMKNFIFAFTLFALLLTVNAAPFKLNKRTTSFLPCPIPDVDLLTVSINPDPPESGTDEAFNVSGTLSKHDIVKDKTLLGIAYANLDKTPIGDPYHSTFNETIKAGTPFSVAASDVSTPDLPASYIIAVAVGDPTGNASNPINPYGCAYAIV</sequence>
<accession>A0A1D1ZL93</accession>
<dbReference type="GO" id="GO:0016829">
    <property type="term" value="F:lyase activity"/>
    <property type="evidence" value="ECO:0007669"/>
    <property type="project" value="UniProtKB-KW"/>
</dbReference>
<dbReference type="AlphaFoldDB" id="A0A1D1ZL93"/>
<feature type="non-terminal residue" evidence="1">
    <location>
        <position position="1"/>
    </location>
</feature>
<protein>
    <submittedName>
        <fullName evidence="1">Virginiamycin B lyase</fullName>
    </submittedName>
</protein>
<name>A0A1D1ZL93_9ARAE</name>
<organism evidence="1">
    <name type="scientific">Anthurium amnicola</name>
    <dbReference type="NCBI Taxonomy" id="1678845"/>
    <lineage>
        <taxon>Eukaryota</taxon>
        <taxon>Viridiplantae</taxon>
        <taxon>Streptophyta</taxon>
        <taxon>Embryophyta</taxon>
        <taxon>Tracheophyta</taxon>
        <taxon>Spermatophyta</taxon>
        <taxon>Magnoliopsida</taxon>
        <taxon>Liliopsida</taxon>
        <taxon>Araceae</taxon>
        <taxon>Pothoideae</taxon>
        <taxon>Potheae</taxon>
        <taxon>Anthurium</taxon>
    </lineage>
</organism>
<keyword evidence="1" id="KW-0456">Lyase</keyword>
<reference evidence="1" key="1">
    <citation type="submission" date="2015-07" db="EMBL/GenBank/DDBJ databases">
        <title>Transcriptome Assembly of Anthurium amnicola.</title>
        <authorList>
            <person name="Suzuki J."/>
        </authorList>
    </citation>
    <scope>NUCLEOTIDE SEQUENCE</scope>
</reference>
<dbReference type="EMBL" id="GDJX01000268">
    <property type="protein sequence ID" value="JAT67668.1"/>
    <property type="molecule type" value="Transcribed_RNA"/>
</dbReference>
<proteinExistence type="predicted"/>